<gene>
    <name evidence="2" type="ORF">HYFRA_00001161</name>
</gene>
<accession>A0A9N9PGZ3</accession>
<feature type="compositionally biased region" description="Basic and acidic residues" evidence="1">
    <location>
        <begin position="135"/>
        <end position="144"/>
    </location>
</feature>
<evidence type="ECO:0000313" key="2">
    <source>
        <dbReference type="EMBL" id="CAG8952414.1"/>
    </source>
</evidence>
<evidence type="ECO:0000256" key="1">
    <source>
        <dbReference type="SAM" id="MobiDB-lite"/>
    </source>
</evidence>
<comment type="caution">
    <text evidence="2">The sequence shown here is derived from an EMBL/GenBank/DDBJ whole genome shotgun (WGS) entry which is preliminary data.</text>
</comment>
<feature type="region of interest" description="Disordered" evidence="1">
    <location>
        <begin position="135"/>
        <end position="159"/>
    </location>
</feature>
<dbReference type="Proteomes" id="UP000696280">
    <property type="component" value="Unassembled WGS sequence"/>
</dbReference>
<feature type="region of interest" description="Disordered" evidence="1">
    <location>
        <begin position="92"/>
        <end position="123"/>
    </location>
</feature>
<name>A0A9N9PGZ3_9HELO</name>
<feature type="compositionally biased region" description="Polar residues" evidence="1">
    <location>
        <begin position="334"/>
        <end position="367"/>
    </location>
</feature>
<feature type="compositionally biased region" description="Basic and acidic residues" evidence="1">
    <location>
        <begin position="94"/>
        <end position="123"/>
    </location>
</feature>
<keyword evidence="3" id="KW-1185">Reference proteome</keyword>
<evidence type="ECO:0000313" key="3">
    <source>
        <dbReference type="Proteomes" id="UP000696280"/>
    </source>
</evidence>
<dbReference type="OrthoDB" id="3439820at2759"/>
<dbReference type="EMBL" id="CAJVRL010000045">
    <property type="protein sequence ID" value="CAG8952414.1"/>
    <property type="molecule type" value="Genomic_DNA"/>
</dbReference>
<organism evidence="2 3">
    <name type="scientific">Hymenoscyphus fraxineus</name>
    <dbReference type="NCBI Taxonomy" id="746836"/>
    <lineage>
        <taxon>Eukaryota</taxon>
        <taxon>Fungi</taxon>
        <taxon>Dikarya</taxon>
        <taxon>Ascomycota</taxon>
        <taxon>Pezizomycotina</taxon>
        <taxon>Leotiomycetes</taxon>
        <taxon>Helotiales</taxon>
        <taxon>Helotiaceae</taxon>
        <taxon>Hymenoscyphus</taxon>
    </lineage>
</organism>
<dbReference type="AlphaFoldDB" id="A0A9N9PGZ3"/>
<feature type="region of interest" description="Disordered" evidence="1">
    <location>
        <begin position="328"/>
        <end position="367"/>
    </location>
</feature>
<reference evidence="2" key="1">
    <citation type="submission" date="2021-07" db="EMBL/GenBank/DDBJ databases">
        <authorList>
            <person name="Durling M."/>
        </authorList>
    </citation>
    <scope>NUCLEOTIDE SEQUENCE</scope>
</reference>
<proteinExistence type="predicted"/>
<sequence>MATSAANHGRSSSLGAAIIGFLKPNGSDITRLRNEFKDDSPYSAADLVFGITDPTSSQRMGGNKSGAGDRKGKVKDWLKGHNRDLVLGRLAHHSGPDRQQPRDGHSPEVPKRTAGLKDRLNPKKIIENSREWLKGGHKDTEKSQGAHLYHHSNQSTTLARPRTSLSFMDTGATSQQMFEDKKFAREYNRRSMKHSEDYLGVRGANPRTGVWDSSDSSSGPAKVNEEEKLETRLRRAYWIASDHEWNSVVEPCLSPIPQSVVGTPVRGSMRSDRLVSMPSARNPSPYNNQRIGHIDSQLKNGSVPLMSMLCGEVIDAKSTWPACSKTIPRKAVGSTPSRPQENSSSSTETVIHNKGSNNTAESIQPTTDHNIVGGVGHPSEQAKAEMYKQGRFPGKVRWAAQNLGLKVPRKPCPEPQQEPTMKHQDQKAFLDIQAYERISTALASLNEHLRRAELDWLQQFTSTTTTTIGGMDGSIQLKKGGVTRKGLRLKTNPVQGEGDIIRKEVQKYFTSGRIRLREEGAVVKGLRLKAIQQ</sequence>
<protein>
    <submittedName>
        <fullName evidence="2">Uncharacterized protein</fullName>
    </submittedName>
</protein>
<feature type="region of interest" description="Disordered" evidence="1">
    <location>
        <begin position="50"/>
        <end position="75"/>
    </location>
</feature>